<dbReference type="AlphaFoldDB" id="A0A0E9RS33"/>
<proteinExistence type="predicted"/>
<organism evidence="1">
    <name type="scientific">Anguilla anguilla</name>
    <name type="common">European freshwater eel</name>
    <name type="synonym">Muraena anguilla</name>
    <dbReference type="NCBI Taxonomy" id="7936"/>
    <lineage>
        <taxon>Eukaryota</taxon>
        <taxon>Metazoa</taxon>
        <taxon>Chordata</taxon>
        <taxon>Craniata</taxon>
        <taxon>Vertebrata</taxon>
        <taxon>Euteleostomi</taxon>
        <taxon>Actinopterygii</taxon>
        <taxon>Neopterygii</taxon>
        <taxon>Teleostei</taxon>
        <taxon>Anguilliformes</taxon>
        <taxon>Anguillidae</taxon>
        <taxon>Anguilla</taxon>
    </lineage>
</organism>
<reference evidence="1" key="1">
    <citation type="submission" date="2014-11" db="EMBL/GenBank/DDBJ databases">
        <authorList>
            <person name="Amaro Gonzalez C."/>
        </authorList>
    </citation>
    <scope>NUCLEOTIDE SEQUENCE</scope>
</reference>
<protein>
    <submittedName>
        <fullName evidence="1">Uncharacterized protein</fullName>
    </submittedName>
</protein>
<sequence length="42" mass="4710">MIASVCWVCHLTRKFKQGIFTVFSHVTATMRGTGKKCSSMDD</sequence>
<accession>A0A0E9RS33</accession>
<reference evidence="1" key="2">
    <citation type="journal article" date="2015" name="Fish Shellfish Immunol.">
        <title>Early steps in the European eel (Anguilla anguilla)-Vibrio vulnificus interaction in the gills: Role of the RtxA13 toxin.</title>
        <authorList>
            <person name="Callol A."/>
            <person name="Pajuelo D."/>
            <person name="Ebbesson L."/>
            <person name="Teles M."/>
            <person name="MacKenzie S."/>
            <person name="Amaro C."/>
        </authorList>
    </citation>
    <scope>NUCLEOTIDE SEQUENCE</scope>
</reference>
<name>A0A0E9RS33_ANGAN</name>
<evidence type="ECO:0000313" key="1">
    <source>
        <dbReference type="EMBL" id="JAH31200.1"/>
    </source>
</evidence>
<dbReference type="EMBL" id="GBXM01077377">
    <property type="protein sequence ID" value="JAH31200.1"/>
    <property type="molecule type" value="Transcribed_RNA"/>
</dbReference>